<comment type="caution">
    <text evidence="2">The sequence shown here is derived from an EMBL/GenBank/DDBJ whole genome shotgun (WGS) entry which is preliminary data.</text>
</comment>
<dbReference type="EMBL" id="LVLJ01002675">
    <property type="protein sequence ID" value="OAE24196.1"/>
    <property type="molecule type" value="Genomic_DNA"/>
</dbReference>
<feature type="region of interest" description="Disordered" evidence="1">
    <location>
        <begin position="1"/>
        <end position="20"/>
    </location>
</feature>
<sequence length="164" mass="18447">MKDKKVRARSLPNEQVSRPKEIDEQLGNKRCRGAGTISSKGRYEIMMNILLNYNVAQIAAKKKKAEVAMKRKMWKTSDDTLLKKTSGDFERGVVLMTADNPDTSVSADEIDCQKIAEEMLMTEQFAFMTSHLQTSKKIMPCARNRITSASASEPDQNSLGVEKR</sequence>
<proteinExistence type="predicted"/>
<keyword evidence="3" id="KW-1185">Reference proteome</keyword>
<evidence type="ECO:0000313" key="2">
    <source>
        <dbReference type="EMBL" id="OAE24196.1"/>
    </source>
</evidence>
<protein>
    <submittedName>
        <fullName evidence="2">Uncharacterized protein</fullName>
    </submittedName>
</protein>
<evidence type="ECO:0000313" key="3">
    <source>
        <dbReference type="Proteomes" id="UP000077202"/>
    </source>
</evidence>
<name>A0A176VWD9_MARPO</name>
<dbReference type="AlphaFoldDB" id="A0A176VWD9"/>
<accession>A0A176VWD9</accession>
<dbReference type="Proteomes" id="UP000077202">
    <property type="component" value="Unassembled WGS sequence"/>
</dbReference>
<evidence type="ECO:0000256" key="1">
    <source>
        <dbReference type="SAM" id="MobiDB-lite"/>
    </source>
</evidence>
<reference evidence="2" key="1">
    <citation type="submission" date="2016-03" db="EMBL/GenBank/DDBJ databases">
        <title>Mechanisms controlling the formation of the plant cell surface in tip-growing cells are functionally conserved among land plants.</title>
        <authorList>
            <person name="Honkanen S."/>
            <person name="Jones V.A."/>
            <person name="Morieri G."/>
            <person name="Champion C."/>
            <person name="Hetherington A.J."/>
            <person name="Kelly S."/>
            <person name="Saint-Marcoux D."/>
            <person name="Proust H."/>
            <person name="Prescott H."/>
            <person name="Dolan L."/>
        </authorList>
    </citation>
    <scope>NUCLEOTIDE SEQUENCE [LARGE SCALE GENOMIC DNA]</scope>
    <source>
        <tissue evidence="2">Whole gametophyte</tissue>
    </source>
</reference>
<organism evidence="2 3">
    <name type="scientific">Marchantia polymorpha subsp. ruderalis</name>
    <dbReference type="NCBI Taxonomy" id="1480154"/>
    <lineage>
        <taxon>Eukaryota</taxon>
        <taxon>Viridiplantae</taxon>
        <taxon>Streptophyta</taxon>
        <taxon>Embryophyta</taxon>
        <taxon>Marchantiophyta</taxon>
        <taxon>Marchantiopsida</taxon>
        <taxon>Marchantiidae</taxon>
        <taxon>Marchantiales</taxon>
        <taxon>Marchantiaceae</taxon>
        <taxon>Marchantia</taxon>
    </lineage>
</organism>
<gene>
    <name evidence="2" type="ORF">AXG93_2752s2130</name>
</gene>